<dbReference type="EMBL" id="JNUP01000049">
    <property type="protein sequence ID" value="KGE72669.1"/>
    <property type="molecule type" value="Genomic_DNA"/>
</dbReference>
<dbReference type="InterPro" id="IPR011256">
    <property type="entry name" value="Reg_factor_effector_dom_sf"/>
</dbReference>
<comment type="caution">
    <text evidence="1">The sequence shown here is derived from an EMBL/GenBank/DDBJ whole genome shotgun (WGS) entry which is preliminary data.</text>
</comment>
<dbReference type="Gene3D" id="3.20.80.10">
    <property type="entry name" value="Regulatory factor, effector binding domain"/>
    <property type="match status" value="1"/>
</dbReference>
<evidence type="ECO:0000313" key="1">
    <source>
        <dbReference type="EMBL" id="KGE72669.1"/>
    </source>
</evidence>
<organism evidence="1 2">
    <name type="scientific">Spirochaeta lutea</name>
    <dbReference type="NCBI Taxonomy" id="1480694"/>
    <lineage>
        <taxon>Bacteria</taxon>
        <taxon>Pseudomonadati</taxon>
        <taxon>Spirochaetota</taxon>
        <taxon>Spirochaetia</taxon>
        <taxon>Spirochaetales</taxon>
        <taxon>Spirochaetaceae</taxon>
        <taxon>Spirochaeta</taxon>
    </lineage>
</organism>
<dbReference type="OrthoDB" id="9782503at2"/>
<keyword evidence="2" id="KW-1185">Reference proteome</keyword>
<dbReference type="RefSeq" id="WP_037546923.1">
    <property type="nucleotide sequence ID" value="NZ_JNUP01000049.1"/>
</dbReference>
<name>A0A098QY98_9SPIO</name>
<evidence type="ECO:0000313" key="2">
    <source>
        <dbReference type="Proteomes" id="UP000029692"/>
    </source>
</evidence>
<accession>A0A098QY98</accession>
<reference evidence="1 2" key="1">
    <citation type="submission" date="2014-05" db="EMBL/GenBank/DDBJ databases">
        <title>De novo Genome Sequence of Spirocheata sp.</title>
        <authorList>
            <person name="Shivani Y."/>
            <person name="Subhash Y."/>
            <person name="Tushar L."/>
            <person name="Sasikala C."/>
            <person name="Ramana C.V."/>
        </authorList>
    </citation>
    <scope>NUCLEOTIDE SEQUENCE [LARGE SCALE GENOMIC DNA]</scope>
    <source>
        <strain evidence="1 2">JC230</strain>
    </source>
</reference>
<gene>
    <name evidence="1" type="ORF">DC28_06350</name>
</gene>
<sequence length="198" mass="21952">MKPEILHLPPVFLAGAGFFGNPFTSHAAWTEENEIGLLWNRYFSLMTEAGFSYPGGQAASSEAKAEGDGEADGANLRAGECAGASGAAMPGEFYELHILHPQSLKTGDYEVFVGHQVPLEDPVRWDIRFSTKVLPGGDYAVFWLAGEAMTDDWTRDLELPEGYRVDTGFSVNKYDYRFKGMDRLSESEIQVYAPLRRD</sequence>
<dbReference type="SUPFAM" id="SSF55136">
    <property type="entry name" value="Probable bacterial effector-binding domain"/>
    <property type="match status" value="1"/>
</dbReference>
<dbReference type="AlphaFoldDB" id="A0A098QY98"/>
<proteinExistence type="predicted"/>
<dbReference type="Proteomes" id="UP000029692">
    <property type="component" value="Unassembled WGS sequence"/>
</dbReference>
<protein>
    <submittedName>
        <fullName evidence="1">Uncharacterized protein</fullName>
    </submittedName>
</protein>